<name>R9T907_METII</name>
<dbReference type="Pfam" id="PF00288">
    <property type="entry name" value="GHMP_kinases_N"/>
    <property type="match status" value="1"/>
</dbReference>
<dbReference type="InterPro" id="IPR014721">
    <property type="entry name" value="Ribsml_uS5_D2-typ_fold_subgr"/>
</dbReference>
<proteinExistence type="inferred from homology"/>
<evidence type="ECO:0000259" key="2">
    <source>
        <dbReference type="Pfam" id="PF00288"/>
    </source>
</evidence>
<comment type="pathway">
    <text evidence="1">Cofactor biosynthesis; coenzyme A biosynthesis.</text>
</comment>
<dbReference type="KEGG" id="mer:MMINT_18570"/>
<feature type="domain" description="GHMP kinase N-terminal" evidence="2">
    <location>
        <begin position="79"/>
        <end position="140"/>
    </location>
</feature>
<dbReference type="InterPro" id="IPR020568">
    <property type="entry name" value="Ribosomal_Su5_D2-typ_SF"/>
</dbReference>
<dbReference type="Gene3D" id="3.30.230.10">
    <property type="match status" value="1"/>
</dbReference>
<dbReference type="GeneID" id="41324205"/>
<dbReference type="EC" id="2.7.1.169" evidence="1"/>
<keyword evidence="1" id="KW-0173">Coenzyme A biosynthesis</keyword>
<keyword evidence="1 3" id="KW-0418">Kinase</keyword>
<dbReference type="HOGENOM" id="CLU_081191_0_0_2"/>
<accession>R9T907</accession>
<gene>
    <name evidence="3" type="ORF">MMINT_18570</name>
</gene>
<sequence>MKATAFCPGHITGFFSPKRHRDPLRSGSLGAGICIDQGAVTTLSATEGNRSIKAAVDGNAAPVTETALDLLLGDRELQIRSETVLQLPCGAGFGTSAAGTISAAAALCSILSLSREEAVRAAHIAEIKHNTGLGDVAAISRCGVTYRLKEGVKPYGRVERLDCTPTITACVFKNPLSTADILTDKEKNKIISKAGEKCIAEMRRSPSLDNLFALSRRFTDESMLASEEVTEALRALGDTQASMIMLGNSVFALGSGAEDILSSFGKTFVLHTDTTGPRILTRTE</sequence>
<organism evidence="3 4">
    <name type="scientific">Methanomassiliicoccus intestinalis (strain Issoire-Mx1)</name>
    <dbReference type="NCBI Taxonomy" id="1295009"/>
    <lineage>
        <taxon>Archaea</taxon>
        <taxon>Methanobacteriati</taxon>
        <taxon>Thermoplasmatota</taxon>
        <taxon>Thermoplasmata</taxon>
        <taxon>Methanomassiliicoccales</taxon>
        <taxon>Methanomassiliicoccaceae</taxon>
        <taxon>Methanomassiliicoccus</taxon>
    </lineage>
</organism>
<dbReference type="FunCoup" id="R9T907">
    <property type="interactions" value="67"/>
</dbReference>
<keyword evidence="1" id="KW-0547">Nucleotide-binding</keyword>
<dbReference type="InterPro" id="IPR006204">
    <property type="entry name" value="GHMP_kinase_N_dom"/>
</dbReference>
<comment type="catalytic activity">
    <reaction evidence="1">
        <text>(R)-pantoate + ATP = (R)-4-phosphopantoate + ADP + H(+)</text>
        <dbReference type="Rhea" id="RHEA:28246"/>
        <dbReference type="ChEBI" id="CHEBI:15378"/>
        <dbReference type="ChEBI" id="CHEBI:15980"/>
        <dbReference type="ChEBI" id="CHEBI:30616"/>
        <dbReference type="ChEBI" id="CHEBI:61294"/>
        <dbReference type="ChEBI" id="CHEBI:456216"/>
        <dbReference type="EC" id="2.7.1.169"/>
    </reaction>
</comment>
<dbReference type="EMBL" id="CP005934">
    <property type="protein sequence ID" value="AGN27134.1"/>
    <property type="molecule type" value="Genomic_DNA"/>
</dbReference>
<dbReference type="OrthoDB" id="53389at2157"/>
<evidence type="ECO:0000313" key="4">
    <source>
        <dbReference type="Proteomes" id="UP000014070"/>
    </source>
</evidence>
<keyword evidence="4" id="KW-1185">Reference proteome</keyword>
<comment type="similarity">
    <text evidence="1">Belongs to the GHMP kinase family. PoK subfamily.</text>
</comment>
<comment type="function">
    <text evidence="1">Phosphorylates (R)-pantoate to form (R)-4-phosphopantoate in the CoA biosynthesis pathway.</text>
</comment>
<dbReference type="SUPFAM" id="SSF54211">
    <property type="entry name" value="Ribosomal protein S5 domain 2-like"/>
    <property type="match status" value="1"/>
</dbReference>
<protein>
    <recommendedName>
        <fullName evidence="1">Pantoate kinase</fullName>
        <shortName evidence="1">PoK</shortName>
        <ecNumber evidence="1">2.7.1.169</ecNumber>
    </recommendedName>
</protein>
<dbReference type="GO" id="GO:0015937">
    <property type="term" value="P:coenzyme A biosynthetic process"/>
    <property type="evidence" value="ECO:0007669"/>
    <property type="project" value="UniProtKB-UniRule"/>
</dbReference>
<dbReference type="HAMAP" id="MF_02223">
    <property type="entry name" value="Pantoate_kinase"/>
    <property type="match status" value="1"/>
</dbReference>
<dbReference type="Proteomes" id="UP000014070">
    <property type="component" value="Chromosome"/>
</dbReference>
<evidence type="ECO:0000256" key="1">
    <source>
        <dbReference type="HAMAP-Rule" id="MF_02223"/>
    </source>
</evidence>
<dbReference type="InterPro" id="IPR012043">
    <property type="entry name" value="PoK"/>
</dbReference>
<dbReference type="PIRSF" id="PIRSF016896">
    <property type="entry name" value="GHMP_arc_MJ0969"/>
    <property type="match status" value="1"/>
</dbReference>
<keyword evidence="1 3" id="KW-0067">ATP-binding</keyword>
<keyword evidence="1" id="KW-0808">Transferase</keyword>
<dbReference type="RefSeq" id="WP_020449659.1">
    <property type="nucleotide sequence ID" value="NC_021353.1"/>
</dbReference>
<dbReference type="GO" id="GO:0016301">
    <property type="term" value="F:kinase activity"/>
    <property type="evidence" value="ECO:0007669"/>
    <property type="project" value="UniProtKB-UniRule"/>
</dbReference>
<dbReference type="GO" id="GO:0005524">
    <property type="term" value="F:ATP binding"/>
    <property type="evidence" value="ECO:0007669"/>
    <property type="project" value="UniProtKB-KW"/>
</dbReference>
<evidence type="ECO:0000313" key="3">
    <source>
        <dbReference type="EMBL" id="AGN27134.1"/>
    </source>
</evidence>
<dbReference type="AlphaFoldDB" id="R9T907"/>
<dbReference type="PANTHER" id="PTHR42282:SF1">
    <property type="entry name" value="PANTOATE KINASE"/>
    <property type="match status" value="1"/>
</dbReference>
<dbReference type="STRING" id="1295009.MMINT_18570"/>
<dbReference type="InParanoid" id="R9T907"/>
<dbReference type="PANTHER" id="PTHR42282">
    <property type="entry name" value="PANTOATE KINASE-RELATED"/>
    <property type="match status" value="1"/>
</dbReference>
<reference evidence="3 4" key="1">
    <citation type="journal article" date="2013" name="Genome Announc.">
        <title>Genome sequence of 'Candidatus Methanomassiliicoccus intestinalis' Issoire-Mx1, a third thermoplasmatales-related methanogenic archaeon from human feces.</title>
        <authorList>
            <person name="Borrel G."/>
            <person name="Harris H.M."/>
            <person name="Parisot N."/>
            <person name="Gaci N."/>
            <person name="Tottey W."/>
            <person name="Mihajlovski A."/>
            <person name="Deane J."/>
            <person name="Gribaldo S."/>
            <person name="Bardot O."/>
            <person name="Peyretaillade E."/>
            <person name="Peyret P."/>
            <person name="O'Toole P.W."/>
            <person name="Brugere J.F."/>
        </authorList>
    </citation>
    <scope>NUCLEOTIDE SEQUENCE [LARGE SCALE GENOMIC DNA]</scope>
    <source>
        <strain evidence="3 4">Issoire-Mx1</strain>
    </source>
</reference>
<dbReference type="UniPathway" id="UPA00241"/>